<dbReference type="AlphaFoldDB" id="A0A1I5SWN3"/>
<evidence type="ECO:0000259" key="3">
    <source>
        <dbReference type="Pfam" id="PF04295"/>
    </source>
</evidence>
<evidence type="ECO:0000259" key="4">
    <source>
        <dbReference type="Pfam" id="PF20629"/>
    </source>
</evidence>
<keyword evidence="2" id="KW-0456">Lyase</keyword>
<sequence length="388" mass="41708">MTTWNGYRRKDGSVGSRNYVAVIPSVTCANDVANAICREVQGTVTYMHHQGCCQLPPDLDRVTDTLISLGKSPNVGAVLIVSLGCEGTDHARMYEELKATGKPTEIIHIQALGGVSKAIREGTDIARRLVIEISGQQREKADVSEIVMAIKCGASDTTSGMASNCVIGYVADKLVDLGATVVFGETTEFLGGEHLLAKRAVNKQVADKIYQIVTEMEDRAKSIGCDMRRGQPTPGNIAGGLSSIEEKSLGAIVKSGTRPIQGVLEYPEHITDQKGLWIKDTPGREPEILTGMAATGAQFMCFSTGRGAPQGFPSMPVIKICGNPNTYENMKDDMDLNAGLIITGEKTIEQVGEEAFDKLLRVLNGEMTKNEAIQYFSAIDIHCLGPVI</sequence>
<feature type="domain" description="D-galactarate/Altronate dehydratase C-terminal" evidence="4">
    <location>
        <begin position="143"/>
        <end position="375"/>
    </location>
</feature>
<dbReference type="OrthoDB" id="9804574at2"/>
<reference evidence="6" key="1">
    <citation type="submission" date="2016-10" db="EMBL/GenBank/DDBJ databases">
        <authorList>
            <person name="Varghese N."/>
            <person name="Submissions S."/>
        </authorList>
    </citation>
    <scope>NUCLEOTIDE SEQUENCE [LARGE SCALE GENOMIC DNA]</scope>
    <source>
        <strain evidence="6">P18</strain>
    </source>
</reference>
<protein>
    <submittedName>
        <fullName evidence="5">Altronate dehydratase large subunit</fullName>
    </submittedName>
</protein>
<gene>
    <name evidence="5" type="ORF">SAMN04487928_107102</name>
</gene>
<evidence type="ECO:0000256" key="1">
    <source>
        <dbReference type="ARBA" id="ARBA00010986"/>
    </source>
</evidence>
<name>A0A1I5SWN3_9FIRM</name>
<dbReference type="PANTHER" id="PTHR30536:SF5">
    <property type="entry name" value="ALTRONATE DEHYDRATASE"/>
    <property type="match status" value="1"/>
</dbReference>
<dbReference type="RefSeq" id="WP_074885921.1">
    <property type="nucleotide sequence ID" value="NZ_FOXO01000007.1"/>
</dbReference>
<dbReference type="eggNOG" id="COG2721">
    <property type="taxonomic scope" value="Bacteria"/>
</dbReference>
<dbReference type="Pfam" id="PF04295">
    <property type="entry name" value="GD_AH_second"/>
    <property type="match status" value="1"/>
</dbReference>
<evidence type="ECO:0000313" key="6">
    <source>
        <dbReference type="Proteomes" id="UP000182624"/>
    </source>
</evidence>
<dbReference type="GO" id="GO:0016829">
    <property type="term" value="F:lyase activity"/>
    <property type="evidence" value="ECO:0007669"/>
    <property type="project" value="UniProtKB-KW"/>
</dbReference>
<dbReference type="Proteomes" id="UP000182624">
    <property type="component" value="Unassembled WGS sequence"/>
</dbReference>
<feature type="domain" description="D-galactarate/Altronate dehydratase second" evidence="3">
    <location>
        <begin position="6"/>
        <end position="133"/>
    </location>
</feature>
<proteinExistence type="inferred from homology"/>
<dbReference type="Pfam" id="PF20629">
    <property type="entry name" value="GD_AH_C"/>
    <property type="match status" value="1"/>
</dbReference>
<dbReference type="GO" id="GO:0019698">
    <property type="term" value="P:D-galacturonate catabolic process"/>
    <property type="evidence" value="ECO:0007669"/>
    <property type="project" value="TreeGrafter"/>
</dbReference>
<evidence type="ECO:0000313" key="5">
    <source>
        <dbReference type="EMBL" id="SFP75192.1"/>
    </source>
</evidence>
<comment type="similarity">
    <text evidence="1">Belongs to the UxaA family.</text>
</comment>
<dbReference type="InterPro" id="IPR052172">
    <property type="entry name" value="UxaA_altronate/galactarate_dh"/>
</dbReference>
<dbReference type="InterPro" id="IPR007392">
    <property type="entry name" value="GD_AH_second"/>
</dbReference>
<evidence type="ECO:0000256" key="2">
    <source>
        <dbReference type="ARBA" id="ARBA00023239"/>
    </source>
</evidence>
<accession>A0A1I5SWN3</accession>
<dbReference type="EMBL" id="FOXO01000007">
    <property type="protein sequence ID" value="SFP75192.1"/>
    <property type="molecule type" value="Genomic_DNA"/>
</dbReference>
<keyword evidence="6" id="KW-1185">Reference proteome</keyword>
<organism evidence="5 6">
    <name type="scientific">Butyrivibrio proteoclasticus</name>
    <dbReference type="NCBI Taxonomy" id="43305"/>
    <lineage>
        <taxon>Bacteria</taxon>
        <taxon>Bacillati</taxon>
        <taxon>Bacillota</taxon>
        <taxon>Clostridia</taxon>
        <taxon>Lachnospirales</taxon>
        <taxon>Lachnospiraceae</taxon>
        <taxon>Butyrivibrio</taxon>
    </lineage>
</organism>
<dbReference type="PANTHER" id="PTHR30536">
    <property type="entry name" value="ALTRONATE/GALACTARATE DEHYDRATASE"/>
    <property type="match status" value="1"/>
</dbReference>
<dbReference type="InterPro" id="IPR048332">
    <property type="entry name" value="GD_AH_C"/>
</dbReference>